<dbReference type="EMBL" id="BAAAHB010000011">
    <property type="protein sequence ID" value="GAA0453733.1"/>
    <property type="molecule type" value="Genomic_DNA"/>
</dbReference>
<dbReference type="RefSeq" id="WP_344087788.1">
    <property type="nucleotide sequence ID" value="NZ_BAAAHB010000011.1"/>
</dbReference>
<name>A0ABN0ZNG0_9ACTN</name>
<evidence type="ECO:0000256" key="1">
    <source>
        <dbReference type="SAM" id="MobiDB-lite"/>
    </source>
</evidence>
<dbReference type="Proteomes" id="UP001499895">
    <property type="component" value="Unassembled WGS sequence"/>
</dbReference>
<evidence type="ECO:0000313" key="2">
    <source>
        <dbReference type="EMBL" id="GAA0453733.1"/>
    </source>
</evidence>
<accession>A0ABN0ZNG0</accession>
<reference evidence="2 3" key="1">
    <citation type="journal article" date="2019" name="Int. J. Syst. Evol. Microbiol.">
        <title>The Global Catalogue of Microorganisms (GCM) 10K type strain sequencing project: providing services to taxonomists for standard genome sequencing and annotation.</title>
        <authorList>
            <consortium name="The Broad Institute Genomics Platform"/>
            <consortium name="The Broad Institute Genome Sequencing Center for Infectious Disease"/>
            <person name="Wu L."/>
            <person name="Ma J."/>
        </authorList>
    </citation>
    <scope>NUCLEOTIDE SEQUENCE [LARGE SCALE GENOMIC DNA]</scope>
    <source>
        <strain evidence="2 3">JCM 10649</strain>
    </source>
</reference>
<protein>
    <recommendedName>
        <fullName evidence="4">XRE family transcriptional regulator</fullName>
    </recommendedName>
</protein>
<proteinExistence type="predicted"/>
<feature type="compositionally biased region" description="Basic and acidic residues" evidence="1">
    <location>
        <begin position="17"/>
        <end position="39"/>
    </location>
</feature>
<feature type="region of interest" description="Disordered" evidence="1">
    <location>
        <begin position="1"/>
        <end position="39"/>
    </location>
</feature>
<evidence type="ECO:0008006" key="4">
    <source>
        <dbReference type="Google" id="ProtNLM"/>
    </source>
</evidence>
<sequence>MDETRKDSGMEASAPELNHDGTPREALPDSLVHEMDRDALSQLVREANDDGNGDSYQKLAERAVDPETGEGVSKPYLHKLATNSVTQAPSPARLRAIAAALRKPLSVVQRAAAIQYLDYRATELSGYDDDVRVIVAHLAGMEKSEKRKWRAMIEAADQVNTEAD</sequence>
<gene>
    <name evidence="2" type="ORF">GCM10009544_15620</name>
</gene>
<keyword evidence="3" id="KW-1185">Reference proteome</keyword>
<organism evidence="2 3">
    <name type="scientific">Streptomyces stramineus</name>
    <dbReference type="NCBI Taxonomy" id="173861"/>
    <lineage>
        <taxon>Bacteria</taxon>
        <taxon>Bacillati</taxon>
        <taxon>Actinomycetota</taxon>
        <taxon>Actinomycetes</taxon>
        <taxon>Kitasatosporales</taxon>
        <taxon>Streptomycetaceae</taxon>
        <taxon>Streptomyces</taxon>
    </lineage>
</organism>
<dbReference type="Gene3D" id="1.10.260.40">
    <property type="entry name" value="lambda repressor-like DNA-binding domains"/>
    <property type="match status" value="1"/>
</dbReference>
<comment type="caution">
    <text evidence="2">The sequence shown here is derived from an EMBL/GenBank/DDBJ whole genome shotgun (WGS) entry which is preliminary data.</text>
</comment>
<evidence type="ECO:0000313" key="3">
    <source>
        <dbReference type="Proteomes" id="UP001499895"/>
    </source>
</evidence>
<dbReference type="InterPro" id="IPR010982">
    <property type="entry name" value="Lambda_DNA-bd_dom_sf"/>
</dbReference>